<dbReference type="AlphaFoldDB" id="A0A9W7SZN9"/>
<accession>A0A9W7SZN9</accession>
<comment type="caution">
    <text evidence="1">The sequence shown here is derived from an EMBL/GenBank/DDBJ whole genome shotgun (WGS) entry which is preliminary data.</text>
</comment>
<dbReference type="OrthoDB" id="10461553at2759"/>
<organism evidence="1 2">
    <name type="scientific">Teratosphaeria destructans</name>
    <dbReference type="NCBI Taxonomy" id="418781"/>
    <lineage>
        <taxon>Eukaryota</taxon>
        <taxon>Fungi</taxon>
        <taxon>Dikarya</taxon>
        <taxon>Ascomycota</taxon>
        <taxon>Pezizomycotina</taxon>
        <taxon>Dothideomycetes</taxon>
        <taxon>Dothideomycetidae</taxon>
        <taxon>Mycosphaerellales</taxon>
        <taxon>Teratosphaeriaceae</taxon>
        <taxon>Teratosphaeria</taxon>
    </lineage>
</organism>
<sequence length="75" mass="7978">MASQMNLDDQKSATGDLVYSIDAQSTEFVGEGRQLIASVGGAQTGGGHVARPEDVRRGNESILQRAEFDQLVARA</sequence>
<reference evidence="1 2" key="2">
    <citation type="journal article" date="2021" name="Curr. Genet.">
        <title>Genetic response to nitrogen starvation in the aggressive Eucalyptus foliar pathogen Teratosphaeria destructans.</title>
        <authorList>
            <person name="Havenga M."/>
            <person name="Wingfield B.D."/>
            <person name="Wingfield M.J."/>
            <person name="Dreyer L.L."/>
            <person name="Roets F."/>
            <person name="Aylward J."/>
        </authorList>
    </citation>
    <scope>NUCLEOTIDE SEQUENCE [LARGE SCALE GENOMIC DNA]</scope>
    <source>
        <strain evidence="1">CMW44962</strain>
    </source>
</reference>
<evidence type="ECO:0000313" key="2">
    <source>
        <dbReference type="Proteomes" id="UP001138500"/>
    </source>
</evidence>
<proteinExistence type="predicted"/>
<reference evidence="1 2" key="1">
    <citation type="journal article" date="2018" name="IMA Fungus">
        <title>IMA Genome-F 10: Nine draft genome sequences of Claviceps purpurea s.lat., including C. arundinis, C. humidiphila, and C. cf. spartinae, pseudomolecules for the pitch canker pathogen Fusarium circinatum, draft genome of Davidsoniella eucalypti, Grosmannia galeiformis, Quambalaria eucalypti, and Teratosphaeria destructans.</title>
        <authorList>
            <person name="Wingfield B.D."/>
            <person name="Liu M."/>
            <person name="Nguyen H.D."/>
            <person name="Lane F.A."/>
            <person name="Morgan S.W."/>
            <person name="De Vos L."/>
            <person name="Wilken P.M."/>
            <person name="Duong T.A."/>
            <person name="Aylward J."/>
            <person name="Coetzee M.P."/>
            <person name="Dadej K."/>
            <person name="De Beer Z.W."/>
            <person name="Findlay W."/>
            <person name="Havenga M."/>
            <person name="Kolarik M."/>
            <person name="Menzies J.G."/>
            <person name="Naidoo K."/>
            <person name="Pochopski O."/>
            <person name="Shoukouhi P."/>
            <person name="Santana Q.C."/>
            <person name="Seifert K.A."/>
            <person name="Soal N."/>
            <person name="Steenkamp E.T."/>
            <person name="Tatham C.T."/>
            <person name="van der Nest M.A."/>
            <person name="Wingfield M.J."/>
        </authorList>
    </citation>
    <scope>NUCLEOTIDE SEQUENCE [LARGE SCALE GENOMIC DNA]</scope>
    <source>
        <strain evidence="1">CMW44962</strain>
    </source>
</reference>
<dbReference type="EMBL" id="RIBY02000347">
    <property type="protein sequence ID" value="KAH9843447.1"/>
    <property type="molecule type" value="Genomic_DNA"/>
</dbReference>
<protein>
    <submittedName>
        <fullName evidence="1">Uncharacterized protein</fullName>
    </submittedName>
</protein>
<evidence type="ECO:0000313" key="1">
    <source>
        <dbReference type="EMBL" id="KAH9843447.1"/>
    </source>
</evidence>
<name>A0A9W7SZN9_9PEZI</name>
<keyword evidence="2" id="KW-1185">Reference proteome</keyword>
<dbReference type="Proteomes" id="UP001138500">
    <property type="component" value="Unassembled WGS sequence"/>
</dbReference>
<gene>
    <name evidence="1" type="ORF">Tdes44962_MAKER07391</name>
</gene>